<feature type="chain" id="PRO_5027982631" evidence="2">
    <location>
        <begin position="30"/>
        <end position="183"/>
    </location>
</feature>
<accession>A0A6P4HW22</accession>
<dbReference type="GeneID" id="108073359"/>
<dbReference type="RefSeq" id="XP_017020412.1">
    <property type="nucleotide sequence ID" value="XM_017164923.2"/>
</dbReference>
<dbReference type="Pfam" id="PF16089">
    <property type="entry name" value="DUF4818"/>
    <property type="match status" value="1"/>
</dbReference>
<dbReference type="OrthoDB" id="7843936at2759"/>
<keyword evidence="1" id="KW-1133">Transmembrane helix</keyword>
<keyword evidence="2" id="KW-0732">Signal</keyword>
<gene>
    <name evidence="4" type="primary">LOC108073359</name>
</gene>
<proteinExistence type="predicted"/>
<feature type="transmembrane region" description="Helical" evidence="1">
    <location>
        <begin position="68"/>
        <end position="87"/>
    </location>
</feature>
<feature type="transmembrane region" description="Helical" evidence="1">
    <location>
        <begin position="117"/>
        <end position="135"/>
    </location>
</feature>
<evidence type="ECO:0000313" key="3">
    <source>
        <dbReference type="Proteomes" id="UP001652661"/>
    </source>
</evidence>
<dbReference type="AlphaFoldDB" id="A0A6P4HW22"/>
<organism evidence="3 4">
    <name type="scientific">Drosophila kikkawai</name>
    <name type="common">Fruit fly</name>
    <dbReference type="NCBI Taxonomy" id="30033"/>
    <lineage>
        <taxon>Eukaryota</taxon>
        <taxon>Metazoa</taxon>
        <taxon>Ecdysozoa</taxon>
        <taxon>Arthropoda</taxon>
        <taxon>Hexapoda</taxon>
        <taxon>Insecta</taxon>
        <taxon>Pterygota</taxon>
        <taxon>Neoptera</taxon>
        <taxon>Endopterygota</taxon>
        <taxon>Diptera</taxon>
        <taxon>Brachycera</taxon>
        <taxon>Muscomorpha</taxon>
        <taxon>Ephydroidea</taxon>
        <taxon>Drosophilidae</taxon>
        <taxon>Drosophila</taxon>
        <taxon>Sophophora</taxon>
    </lineage>
</organism>
<protein>
    <submittedName>
        <fullName evidence="4">Uncharacterized protein</fullName>
    </submittedName>
</protein>
<evidence type="ECO:0000256" key="1">
    <source>
        <dbReference type="SAM" id="Phobius"/>
    </source>
</evidence>
<sequence>MASKLAVCTAGFIHIVLGLSLFLSQEADACSPAPQLASYIFAGAVLVAAVRITLYSKRYIHLPYFIQFLVETIGTLAILEFSNLYFWCRLERIIHHVVRLSFFSLGMGAEKYLKQEYWLLVVPTTALAASFLVLATRGVSLFRKQPMIININRNRRHTDMVAHLEILKNYRNRPLNPRNYINH</sequence>
<reference evidence="4" key="1">
    <citation type="submission" date="2025-08" db="UniProtKB">
        <authorList>
            <consortium name="RefSeq"/>
        </authorList>
    </citation>
    <scope>IDENTIFICATION</scope>
    <source>
        <strain evidence="4">14028-0561.14</strain>
        <tissue evidence="4">Whole fly</tissue>
    </source>
</reference>
<evidence type="ECO:0000256" key="2">
    <source>
        <dbReference type="SAM" id="SignalP"/>
    </source>
</evidence>
<name>A0A6P4HW22_DROKI</name>
<dbReference type="Proteomes" id="UP001652661">
    <property type="component" value="Chromosome 3R"/>
</dbReference>
<feature type="signal peptide" evidence="2">
    <location>
        <begin position="1"/>
        <end position="29"/>
    </location>
</feature>
<evidence type="ECO:0000313" key="4">
    <source>
        <dbReference type="RefSeq" id="XP_017020412.1"/>
    </source>
</evidence>
<dbReference type="InterPro" id="IPR032145">
    <property type="entry name" value="DUF4818"/>
</dbReference>
<feature type="transmembrane region" description="Helical" evidence="1">
    <location>
        <begin position="39"/>
        <end position="56"/>
    </location>
</feature>
<keyword evidence="3" id="KW-1185">Reference proteome</keyword>
<keyword evidence="1" id="KW-0472">Membrane</keyword>
<keyword evidence="1" id="KW-0812">Transmembrane</keyword>